<sequence length="264" mass="28002">MTTRILALCNQKGGVGKSTTTFHLARAAITAGQRVLVVDLDPQGNLTSVVAAESVPEDQVGVADVLSSRAEETAQDVIVPGVWEGLDVLPTTGETLGFVRDELVVAGAGREGRLREALTQIAADYDLILIDCAPSLDQLTINGLTAADAAVVVTQSKLWSANGLAHLLTTIDNVRRYYNPELSVAGIIVNQHEEHTVAGRHWRQELQEAASTRSLTVLTPPVPKRAAIADATEAARGLDEWGTSEAASLAGIYADYLTTLEGVR</sequence>
<reference evidence="2 3" key="1">
    <citation type="submission" date="2015-12" db="EMBL/GenBank/DDBJ databases">
        <authorList>
            <person name="Shamseldin A."/>
            <person name="Moawad H."/>
            <person name="Abd El-Rahim W.M."/>
            <person name="Sadowsky M.J."/>
        </authorList>
    </citation>
    <scope>NUCLEOTIDE SEQUENCE [LARGE SCALE GENOMIC DNA]</scope>
    <source>
        <strain evidence="2 3">S43</strain>
    </source>
</reference>
<dbReference type="InterPro" id="IPR025669">
    <property type="entry name" value="AAA_dom"/>
</dbReference>
<dbReference type="PANTHER" id="PTHR13696:SF52">
    <property type="entry name" value="PARA FAMILY PROTEIN CT_582"/>
    <property type="match status" value="1"/>
</dbReference>
<dbReference type="PIRSF" id="PIRSF009320">
    <property type="entry name" value="Nuc_binding_HP_1000"/>
    <property type="match status" value="1"/>
</dbReference>
<evidence type="ECO:0000313" key="3">
    <source>
        <dbReference type="Proteomes" id="UP000234632"/>
    </source>
</evidence>
<name>A0A2N4SXF2_9MICC</name>
<evidence type="ECO:0000259" key="1">
    <source>
        <dbReference type="Pfam" id="PF13614"/>
    </source>
</evidence>
<dbReference type="RefSeq" id="WP_101853452.1">
    <property type="nucleotide sequence ID" value="NZ_LOMZ01000005.1"/>
</dbReference>
<dbReference type="Pfam" id="PF13614">
    <property type="entry name" value="AAA_31"/>
    <property type="match status" value="1"/>
</dbReference>
<dbReference type="InterPro" id="IPR027417">
    <property type="entry name" value="P-loop_NTPase"/>
</dbReference>
<evidence type="ECO:0000313" key="2">
    <source>
        <dbReference type="EMBL" id="PLC10652.1"/>
    </source>
</evidence>
<dbReference type="CDD" id="cd02042">
    <property type="entry name" value="ParAB_family"/>
    <property type="match status" value="1"/>
</dbReference>
<dbReference type="Gene3D" id="3.40.50.300">
    <property type="entry name" value="P-loop containing nucleotide triphosphate hydrolases"/>
    <property type="match status" value="1"/>
</dbReference>
<dbReference type="Proteomes" id="UP000234632">
    <property type="component" value="Unassembled WGS sequence"/>
</dbReference>
<protein>
    <submittedName>
        <fullName evidence="2">Cobalamin biosynthesis protein CobQ</fullName>
    </submittedName>
</protein>
<proteinExistence type="predicted"/>
<accession>A0A2N4SXF2</accession>
<feature type="domain" description="AAA" evidence="1">
    <location>
        <begin position="4"/>
        <end position="183"/>
    </location>
</feature>
<dbReference type="SUPFAM" id="SSF52540">
    <property type="entry name" value="P-loop containing nucleoside triphosphate hydrolases"/>
    <property type="match status" value="1"/>
</dbReference>
<organism evidence="2 3">
    <name type="scientific">Kocuria flava</name>
    <dbReference type="NCBI Taxonomy" id="446860"/>
    <lineage>
        <taxon>Bacteria</taxon>
        <taxon>Bacillati</taxon>
        <taxon>Actinomycetota</taxon>
        <taxon>Actinomycetes</taxon>
        <taxon>Micrococcales</taxon>
        <taxon>Micrococcaceae</taxon>
        <taxon>Kocuria</taxon>
    </lineage>
</organism>
<dbReference type="InterPro" id="IPR050678">
    <property type="entry name" value="DNA_Partitioning_ATPase"/>
</dbReference>
<comment type="caution">
    <text evidence="2">The sequence shown here is derived from an EMBL/GenBank/DDBJ whole genome shotgun (WGS) entry which is preliminary data.</text>
</comment>
<dbReference type="EMBL" id="LOMZ01000005">
    <property type="protein sequence ID" value="PLC10652.1"/>
    <property type="molecule type" value="Genomic_DNA"/>
</dbReference>
<dbReference type="PANTHER" id="PTHR13696">
    <property type="entry name" value="P-LOOP CONTAINING NUCLEOSIDE TRIPHOSPHATE HYDROLASE"/>
    <property type="match status" value="1"/>
</dbReference>
<dbReference type="AlphaFoldDB" id="A0A2N4SXF2"/>
<gene>
    <name evidence="2" type="ORF">AUQ48_17275</name>
</gene>